<evidence type="ECO:0000313" key="1">
    <source>
        <dbReference type="EMBL" id="RSI82524.1"/>
    </source>
</evidence>
<dbReference type="Proteomes" id="UP000278970">
    <property type="component" value="Unassembled WGS sequence"/>
</dbReference>
<proteinExistence type="predicted"/>
<dbReference type="RefSeq" id="WP_125449773.1">
    <property type="nucleotide sequence ID" value="NZ_RJNS01000002.1"/>
</dbReference>
<dbReference type="InterPro" id="IPR014054">
    <property type="entry name" value="Phage_regulatory_Rha"/>
</dbReference>
<dbReference type="Pfam" id="PF09669">
    <property type="entry name" value="Phage_pRha"/>
    <property type="match status" value="1"/>
</dbReference>
<evidence type="ECO:0000313" key="2">
    <source>
        <dbReference type="Proteomes" id="UP000278970"/>
    </source>
</evidence>
<protein>
    <submittedName>
        <fullName evidence="1">Phage regulatory protein Rha (Phage_pRha)</fullName>
    </submittedName>
</protein>
<dbReference type="OrthoDB" id="2233792at2"/>
<gene>
    <name evidence="1" type="ORF">D8854_03880</name>
</gene>
<name>A0A428CSG3_STRMT</name>
<reference evidence="1 2" key="1">
    <citation type="submission" date="2018-11" db="EMBL/GenBank/DDBJ databases">
        <title>Species Designations Belie Phenotypic and Genotypic Heterogeneity in Oral Streptococci.</title>
        <authorList>
            <person name="Velsko I."/>
        </authorList>
    </citation>
    <scope>NUCLEOTIDE SEQUENCE [LARGE SCALE GENOMIC DNA]</scope>
    <source>
        <strain evidence="1 2">BCA11</strain>
    </source>
</reference>
<dbReference type="EMBL" id="RJNS01000002">
    <property type="protein sequence ID" value="RSI82524.1"/>
    <property type="molecule type" value="Genomic_DNA"/>
</dbReference>
<organism evidence="1 2">
    <name type="scientific">Streptococcus mitis</name>
    <dbReference type="NCBI Taxonomy" id="28037"/>
    <lineage>
        <taxon>Bacteria</taxon>
        <taxon>Bacillati</taxon>
        <taxon>Bacillota</taxon>
        <taxon>Bacilli</taxon>
        <taxon>Lactobacillales</taxon>
        <taxon>Streptococcaceae</taxon>
        <taxon>Streptococcus</taxon>
        <taxon>Streptococcus mitis group</taxon>
    </lineage>
</organism>
<comment type="caution">
    <text evidence="1">The sequence shown here is derived from an EMBL/GenBank/DDBJ whole genome shotgun (WGS) entry which is preliminary data.</text>
</comment>
<accession>A0A428CSG3</accession>
<sequence>MELVYMDGKKEPYTTSEIIAECAGVQHHTVTRLLRNHKERFTAFGFYGFEIHKLDGKGRPKKVYRLNEQQATLLITYLDNTPQVIDFKTNLVKAFFEMRDELSKRQLQRELEKPKRKSLTEAIQTWEKAPKHAYSTLTNLLLKGVTGKNKTQLMKERESKNGIDGLTSVELANYQRLEDMAIALINLNMGYSEIKNLVFKV</sequence>
<dbReference type="AlphaFoldDB" id="A0A428CSG3"/>